<dbReference type="OrthoDB" id="5342093at2759"/>
<keyword evidence="5" id="KW-1185">Reference proteome</keyword>
<feature type="transmembrane region" description="Helical" evidence="2">
    <location>
        <begin position="397"/>
        <end position="414"/>
    </location>
</feature>
<keyword evidence="2" id="KW-0472">Membrane</keyword>
<keyword evidence="2" id="KW-1133">Transmembrane helix</keyword>
<dbReference type="Proteomes" id="UP000235371">
    <property type="component" value="Unassembled WGS sequence"/>
</dbReference>
<protein>
    <recommendedName>
        <fullName evidence="3">DUF6594 domain-containing protein</fullName>
    </recommendedName>
</protein>
<gene>
    <name evidence="4" type="ORF">K444DRAFT_515487</name>
</gene>
<dbReference type="GeneID" id="36581683"/>
<dbReference type="EMBL" id="KZ613740">
    <property type="protein sequence ID" value="PMD67561.1"/>
    <property type="molecule type" value="Genomic_DNA"/>
</dbReference>
<reference evidence="4 5" key="1">
    <citation type="submission" date="2016-04" db="EMBL/GenBank/DDBJ databases">
        <title>A degradative enzymes factory behind the ericoid mycorrhizal symbiosis.</title>
        <authorList>
            <consortium name="DOE Joint Genome Institute"/>
            <person name="Martino E."/>
            <person name="Morin E."/>
            <person name="Grelet G."/>
            <person name="Kuo A."/>
            <person name="Kohler A."/>
            <person name="Daghino S."/>
            <person name="Barry K."/>
            <person name="Choi C."/>
            <person name="Cichocki N."/>
            <person name="Clum A."/>
            <person name="Copeland A."/>
            <person name="Hainaut M."/>
            <person name="Haridas S."/>
            <person name="Labutti K."/>
            <person name="Lindquist E."/>
            <person name="Lipzen A."/>
            <person name="Khouja H.-R."/>
            <person name="Murat C."/>
            <person name="Ohm R."/>
            <person name="Olson A."/>
            <person name="Spatafora J."/>
            <person name="Veneault-Fourrey C."/>
            <person name="Henrissat B."/>
            <person name="Grigoriev I."/>
            <person name="Martin F."/>
            <person name="Perotto S."/>
        </authorList>
    </citation>
    <scope>NUCLEOTIDE SEQUENCE [LARGE SCALE GENOMIC DNA]</scope>
    <source>
        <strain evidence="4 5">E</strain>
    </source>
</reference>
<dbReference type="RefSeq" id="XP_024744465.1">
    <property type="nucleotide sequence ID" value="XM_024873603.1"/>
</dbReference>
<keyword evidence="2" id="KW-0812">Transmembrane</keyword>
<evidence type="ECO:0000313" key="5">
    <source>
        <dbReference type="Proteomes" id="UP000235371"/>
    </source>
</evidence>
<evidence type="ECO:0000313" key="4">
    <source>
        <dbReference type="EMBL" id="PMD67561.1"/>
    </source>
</evidence>
<feature type="transmembrane region" description="Helical" evidence="2">
    <location>
        <begin position="339"/>
        <end position="363"/>
    </location>
</feature>
<feature type="compositionally biased region" description="Polar residues" evidence="1">
    <location>
        <begin position="1"/>
        <end position="43"/>
    </location>
</feature>
<feature type="region of interest" description="Disordered" evidence="1">
    <location>
        <begin position="1"/>
        <end position="48"/>
    </location>
</feature>
<evidence type="ECO:0000256" key="1">
    <source>
        <dbReference type="SAM" id="MobiDB-lite"/>
    </source>
</evidence>
<sequence length="421" mass="45945">MDPSEPATSNSGSEKMSPTTTAFSSPSQSPNPGITKNRPNGSVTMEDVTGTVPGWPALARTIANKPAFVAFPSFNDLNVKSLLYYQAELIKLRKELHETEYQDYFHGDASQIHFAEDLDWLFDSVQSDSEQKDSDQKDSELSPEQLKILEKIRIILDKYNAALIQFSKVSEFPEADSSNVECLRNCAREVVNGSAITGSGSQTWGTLGKAKVTQKSLGKLVWGLFVGLFKTQEVKRDVVLQEFQEHLIVPRAGSKPDGLTLWVVYSFIPLFHRVWRGCGEPTWAKLWGGVKGPFSSCHLPRFRQDSSASTASTAGTAASRGSNLSKAGDKNLTAYSKSWILRVTSILTTIVACLLPVVAIVVLSRVQSMGMILGLIAIFNSVFAFGLVLISSGSSRVEIFTATAAFSAVMVVFVQNKISQN</sequence>
<organism evidence="4 5">
    <name type="scientific">Hyaloscypha bicolor E</name>
    <dbReference type="NCBI Taxonomy" id="1095630"/>
    <lineage>
        <taxon>Eukaryota</taxon>
        <taxon>Fungi</taxon>
        <taxon>Dikarya</taxon>
        <taxon>Ascomycota</taxon>
        <taxon>Pezizomycotina</taxon>
        <taxon>Leotiomycetes</taxon>
        <taxon>Helotiales</taxon>
        <taxon>Hyaloscyphaceae</taxon>
        <taxon>Hyaloscypha</taxon>
        <taxon>Hyaloscypha bicolor</taxon>
    </lineage>
</organism>
<dbReference type="Pfam" id="PF20237">
    <property type="entry name" value="DUF6594"/>
    <property type="match status" value="1"/>
</dbReference>
<proteinExistence type="predicted"/>
<accession>A0A2J6TX57</accession>
<dbReference type="InterPro" id="IPR046529">
    <property type="entry name" value="DUF6594"/>
</dbReference>
<dbReference type="InParanoid" id="A0A2J6TX57"/>
<feature type="domain" description="DUF6594" evidence="3">
    <location>
        <begin position="55"/>
        <end position="411"/>
    </location>
</feature>
<dbReference type="PANTHER" id="PTHR34502:SF5">
    <property type="entry name" value="DUF6594 DOMAIN-CONTAINING PROTEIN"/>
    <property type="match status" value="1"/>
</dbReference>
<feature type="transmembrane region" description="Helical" evidence="2">
    <location>
        <begin position="370"/>
        <end position="391"/>
    </location>
</feature>
<dbReference type="PANTHER" id="PTHR34502">
    <property type="entry name" value="DUF6594 DOMAIN-CONTAINING PROTEIN-RELATED"/>
    <property type="match status" value="1"/>
</dbReference>
<evidence type="ECO:0000256" key="2">
    <source>
        <dbReference type="SAM" id="Phobius"/>
    </source>
</evidence>
<evidence type="ECO:0000259" key="3">
    <source>
        <dbReference type="Pfam" id="PF20237"/>
    </source>
</evidence>
<dbReference type="STRING" id="1095630.A0A2J6TX57"/>
<name>A0A2J6TX57_9HELO</name>
<dbReference type="AlphaFoldDB" id="A0A2J6TX57"/>